<dbReference type="SUPFAM" id="SSF52833">
    <property type="entry name" value="Thioredoxin-like"/>
    <property type="match status" value="1"/>
</dbReference>
<gene>
    <name evidence="3" type="ordered locus">Acid345_3927</name>
</gene>
<dbReference type="InterPro" id="IPR017937">
    <property type="entry name" value="Thioredoxin_CS"/>
</dbReference>
<dbReference type="EnsemblBacteria" id="ABF42927">
    <property type="protein sequence ID" value="ABF42927"/>
    <property type="gene ID" value="Acid345_3927"/>
</dbReference>
<dbReference type="HOGENOM" id="CLU_042529_11_2_0"/>
<dbReference type="RefSeq" id="WP_011524726.1">
    <property type="nucleotide sequence ID" value="NC_008009.1"/>
</dbReference>
<dbReference type="InterPro" id="IPR013766">
    <property type="entry name" value="Thioredoxin_domain"/>
</dbReference>
<dbReference type="PROSITE" id="PS00194">
    <property type="entry name" value="THIOREDOXIN_1"/>
    <property type="match status" value="1"/>
</dbReference>
<evidence type="ECO:0000313" key="3">
    <source>
        <dbReference type="EMBL" id="ABF42927.1"/>
    </source>
</evidence>
<dbReference type="InterPro" id="IPR036249">
    <property type="entry name" value="Thioredoxin-like_sf"/>
</dbReference>
<dbReference type="AlphaFoldDB" id="Q1IJM3"/>
<dbReference type="PANTHER" id="PTHR42852">
    <property type="entry name" value="THIOL:DISULFIDE INTERCHANGE PROTEIN DSBE"/>
    <property type="match status" value="1"/>
</dbReference>
<dbReference type="PROSITE" id="PS51352">
    <property type="entry name" value="THIOREDOXIN_2"/>
    <property type="match status" value="1"/>
</dbReference>
<proteinExistence type="predicted"/>
<feature type="domain" description="Thioredoxin" evidence="2">
    <location>
        <begin position="34"/>
        <end position="172"/>
    </location>
</feature>
<name>Q1IJM3_KORVE</name>
<dbReference type="Proteomes" id="UP000002432">
    <property type="component" value="Chromosome"/>
</dbReference>
<dbReference type="InterPro" id="IPR050553">
    <property type="entry name" value="Thioredoxin_ResA/DsbE_sf"/>
</dbReference>
<dbReference type="STRING" id="204669.Acid345_3927"/>
<dbReference type="Gene3D" id="3.40.30.10">
    <property type="entry name" value="Glutaredoxin"/>
    <property type="match status" value="1"/>
</dbReference>
<dbReference type="CDD" id="cd02966">
    <property type="entry name" value="TlpA_like_family"/>
    <property type="match status" value="1"/>
</dbReference>
<reference evidence="3 4" key="1">
    <citation type="journal article" date="2009" name="Appl. Environ. Microbiol.">
        <title>Three genomes from the phylum Acidobacteria provide insight into the lifestyles of these microorganisms in soils.</title>
        <authorList>
            <person name="Ward N.L."/>
            <person name="Challacombe J.F."/>
            <person name="Janssen P.H."/>
            <person name="Henrissat B."/>
            <person name="Coutinho P.M."/>
            <person name="Wu M."/>
            <person name="Xie G."/>
            <person name="Haft D.H."/>
            <person name="Sait M."/>
            <person name="Badger J."/>
            <person name="Barabote R.D."/>
            <person name="Bradley B."/>
            <person name="Brettin T.S."/>
            <person name="Brinkac L.M."/>
            <person name="Bruce D."/>
            <person name="Creasy T."/>
            <person name="Daugherty S.C."/>
            <person name="Davidsen T.M."/>
            <person name="DeBoy R.T."/>
            <person name="Detter J.C."/>
            <person name="Dodson R.J."/>
            <person name="Durkin A.S."/>
            <person name="Ganapathy A."/>
            <person name="Gwinn-Giglio M."/>
            <person name="Han C.S."/>
            <person name="Khouri H."/>
            <person name="Kiss H."/>
            <person name="Kothari S.P."/>
            <person name="Madupu R."/>
            <person name="Nelson K.E."/>
            <person name="Nelson W.C."/>
            <person name="Paulsen I."/>
            <person name="Penn K."/>
            <person name="Ren Q."/>
            <person name="Rosovitz M.J."/>
            <person name="Selengut J.D."/>
            <person name="Shrivastava S."/>
            <person name="Sullivan S.A."/>
            <person name="Tapia R."/>
            <person name="Thompson L.S."/>
            <person name="Watkins K.L."/>
            <person name="Yang Q."/>
            <person name="Yu C."/>
            <person name="Zafar N."/>
            <person name="Zhou L."/>
            <person name="Kuske C.R."/>
        </authorList>
    </citation>
    <scope>NUCLEOTIDE SEQUENCE [LARGE SCALE GENOMIC DNA]</scope>
    <source>
        <strain evidence="3 4">Ellin345</strain>
    </source>
</reference>
<evidence type="ECO:0000256" key="1">
    <source>
        <dbReference type="ARBA" id="ARBA00023284"/>
    </source>
</evidence>
<keyword evidence="4" id="KW-1185">Reference proteome</keyword>
<evidence type="ECO:0000313" key="4">
    <source>
        <dbReference type="Proteomes" id="UP000002432"/>
    </source>
</evidence>
<dbReference type="KEGG" id="aba:Acid345_3927"/>
<dbReference type="EMBL" id="CP000360">
    <property type="protein sequence ID" value="ABF42927.1"/>
    <property type="molecule type" value="Genomic_DNA"/>
</dbReference>
<protein>
    <submittedName>
        <fullName evidence="3">Thioredoxin-like protein</fullName>
    </submittedName>
</protein>
<dbReference type="eggNOG" id="COG0526">
    <property type="taxonomic scope" value="Bacteria"/>
</dbReference>
<dbReference type="GO" id="GO:0016209">
    <property type="term" value="F:antioxidant activity"/>
    <property type="evidence" value="ECO:0007669"/>
    <property type="project" value="InterPro"/>
</dbReference>
<dbReference type="Pfam" id="PF00578">
    <property type="entry name" value="AhpC-TSA"/>
    <property type="match status" value="1"/>
</dbReference>
<evidence type="ECO:0000259" key="2">
    <source>
        <dbReference type="PROSITE" id="PS51352"/>
    </source>
</evidence>
<sequence length="174" mass="18848">MTRKIILVVIVFAVAGVIFWQNRGSKSAAPGQPAASKTTGPQFTVTDLNGKTIDSASLRGKVVLVDFWATWCVPCEGEIPHLIEWQDKHANDGFQVVGLSMDDTAGPVKTYVEKKKMQYPVAMADDKTIAAFGGVLGLPVNFIIGRDGRLIARHAGVTDINVLQQEVERALAEK</sequence>
<accession>Q1IJM3</accession>
<keyword evidence="1" id="KW-0676">Redox-active center</keyword>
<organism evidence="3 4">
    <name type="scientific">Koribacter versatilis (strain Ellin345)</name>
    <dbReference type="NCBI Taxonomy" id="204669"/>
    <lineage>
        <taxon>Bacteria</taxon>
        <taxon>Pseudomonadati</taxon>
        <taxon>Acidobacteriota</taxon>
        <taxon>Terriglobia</taxon>
        <taxon>Terriglobales</taxon>
        <taxon>Candidatus Korobacteraceae</taxon>
        <taxon>Candidatus Korobacter</taxon>
    </lineage>
</organism>
<dbReference type="PANTHER" id="PTHR42852:SF18">
    <property type="entry name" value="CHROMOSOME UNDETERMINED SCAFFOLD_47, WHOLE GENOME SHOTGUN SEQUENCE"/>
    <property type="match status" value="1"/>
</dbReference>
<dbReference type="InterPro" id="IPR000866">
    <property type="entry name" value="AhpC/TSA"/>
</dbReference>
<dbReference type="GO" id="GO:0016491">
    <property type="term" value="F:oxidoreductase activity"/>
    <property type="evidence" value="ECO:0007669"/>
    <property type="project" value="InterPro"/>
</dbReference>